<proteinExistence type="inferred from homology"/>
<accession>A0A0D1ZEL4</accession>
<evidence type="ECO:0008006" key="5">
    <source>
        <dbReference type="Google" id="ProtNLM"/>
    </source>
</evidence>
<dbReference type="OrthoDB" id="5336600at2759"/>
<dbReference type="InterPro" id="IPR002347">
    <property type="entry name" value="SDR_fam"/>
</dbReference>
<dbReference type="GeneID" id="27337795"/>
<dbReference type="PANTHER" id="PTHR43669">
    <property type="entry name" value="5-KETO-D-GLUCONATE 5-REDUCTASE"/>
    <property type="match status" value="1"/>
</dbReference>
<dbReference type="PANTHER" id="PTHR43669:SF4">
    <property type="entry name" value="SHORT-CHAIN DEHYDROGENASE"/>
    <property type="match status" value="1"/>
</dbReference>
<protein>
    <recommendedName>
        <fullName evidence="5">Short-chain dehydrogenase</fullName>
    </recommendedName>
</protein>
<dbReference type="SUPFAM" id="SSF51735">
    <property type="entry name" value="NAD(P)-binding Rossmann-fold domains"/>
    <property type="match status" value="1"/>
</dbReference>
<sequence length="248" mass="26301">MSSPASKVALILGAGPNIGKHVAGALSAKGYKVALASRTNHGTAGDQIYVPVDLARPDTVAGVFDQVKDQLGAPPSVVVYNGALRIPNDAADPLSTSSFKIQDYDDSVAVNTTSAIVALQHAVAGFRSLPQSPNATAETKTFIFTGNILNVVPVPGVLTFGVTKAATAYAIRNLVETKAYEKDGVRFYYADERAENGGPVFKDIDGPAAAVEYLHLVEQKDQGPWLHTFIKGKGYKDFGERPWTPGQK</sequence>
<evidence type="ECO:0000256" key="2">
    <source>
        <dbReference type="ARBA" id="ARBA00023002"/>
    </source>
</evidence>
<dbReference type="Gene3D" id="3.40.50.720">
    <property type="entry name" value="NAD(P)-binding Rossmann-like Domain"/>
    <property type="match status" value="1"/>
</dbReference>
<dbReference type="GO" id="GO:0016491">
    <property type="term" value="F:oxidoreductase activity"/>
    <property type="evidence" value="ECO:0007669"/>
    <property type="project" value="UniProtKB-KW"/>
</dbReference>
<evidence type="ECO:0000313" key="4">
    <source>
        <dbReference type="Proteomes" id="UP000053328"/>
    </source>
</evidence>
<dbReference type="RefSeq" id="XP_016231628.1">
    <property type="nucleotide sequence ID" value="XM_016385026.1"/>
</dbReference>
<comment type="similarity">
    <text evidence="1">Belongs to the short-chain dehydrogenases/reductases (SDR) family.</text>
</comment>
<dbReference type="InterPro" id="IPR036291">
    <property type="entry name" value="NAD(P)-bd_dom_sf"/>
</dbReference>
<dbReference type="AlphaFoldDB" id="A0A0D1ZEL4"/>
<dbReference type="CDD" id="cd05233">
    <property type="entry name" value="SDR_c"/>
    <property type="match status" value="1"/>
</dbReference>
<organism evidence="3 4">
    <name type="scientific">Exophiala spinifera</name>
    <dbReference type="NCBI Taxonomy" id="91928"/>
    <lineage>
        <taxon>Eukaryota</taxon>
        <taxon>Fungi</taxon>
        <taxon>Dikarya</taxon>
        <taxon>Ascomycota</taxon>
        <taxon>Pezizomycotina</taxon>
        <taxon>Eurotiomycetes</taxon>
        <taxon>Chaetothyriomycetidae</taxon>
        <taxon>Chaetothyriales</taxon>
        <taxon>Herpotrichiellaceae</taxon>
        <taxon>Exophiala</taxon>
    </lineage>
</organism>
<name>A0A0D1ZEL4_9EURO</name>
<dbReference type="HOGENOM" id="CLU_103010_1_0_1"/>
<evidence type="ECO:0000313" key="3">
    <source>
        <dbReference type="EMBL" id="KIW11412.1"/>
    </source>
</evidence>
<gene>
    <name evidence="3" type="ORF">PV08_10712</name>
</gene>
<dbReference type="Proteomes" id="UP000053328">
    <property type="component" value="Unassembled WGS sequence"/>
</dbReference>
<dbReference type="VEuPathDB" id="FungiDB:PV08_10712"/>
<dbReference type="EMBL" id="KN847499">
    <property type="protein sequence ID" value="KIW11412.1"/>
    <property type="molecule type" value="Genomic_DNA"/>
</dbReference>
<keyword evidence="2" id="KW-0560">Oxidoreductase</keyword>
<keyword evidence="4" id="KW-1185">Reference proteome</keyword>
<dbReference type="STRING" id="91928.A0A0D1ZEL4"/>
<dbReference type="Pfam" id="PF00106">
    <property type="entry name" value="adh_short"/>
    <property type="match status" value="1"/>
</dbReference>
<reference evidence="3 4" key="1">
    <citation type="submission" date="2015-01" db="EMBL/GenBank/DDBJ databases">
        <title>The Genome Sequence of Exophiala spinifera CBS89968.</title>
        <authorList>
            <consortium name="The Broad Institute Genomics Platform"/>
            <person name="Cuomo C."/>
            <person name="de Hoog S."/>
            <person name="Gorbushina A."/>
            <person name="Stielow B."/>
            <person name="Teixiera M."/>
            <person name="Abouelleil A."/>
            <person name="Chapman S.B."/>
            <person name="Priest M."/>
            <person name="Young S.K."/>
            <person name="Wortman J."/>
            <person name="Nusbaum C."/>
            <person name="Birren B."/>
        </authorList>
    </citation>
    <scope>NUCLEOTIDE SEQUENCE [LARGE SCALE GENOMIC DNA]</scope>
    <source>
        <strain evidence="3 4">CBS 89968</strain>
    </source>
</reference>
<evidence type="ECO:0000256" key="1">
    <source>
        <dbReference type="ARBA" id="ARBA00006484"/>
    </source>
</evidence>